<proteinExistence type="predicted"/>
<feature type="region of interest" description="Disordered" evidence="1">
    <location>
        <begin position="267"/>
        <end position="289"/>
    </location>
</feature>
<gene>
    <name evidence="2" type="ORF">GSTENG00016440001</name>
</gene>
<evidence type="ECO:0000313" key="2">
    <source>
        <dbReference type="EMBL" id="CAF98649.1"/>
    </source>
</evidence>
<feature type="region of interest" description="Disordered" evidence="1">
    <location>
        <begin position="119"/>
        <end position="174"/>
    </location>
</feature>
<dbReference type="KEGG" id="tng:GSTEN00016440G001"/>
<dbReference type="OrthoDB" id="10018535at2759"/>
<organism evidence="2">
    <name type="scientific">Tetraodon nigroviridis</name>
    <name type="common">Spotted green pufferfish</name>
    <name type="synonym">Chelonodon nigroviridis</name>
    <dbReference type="NCBI Taxonomy" id="99883"/>
    <lineage>
        <taxon>Eukaryota</taxon>
        <taxon>Metazoa</taxon>
        <taxon>Chordata</taxon>
        <taxon>Craniata</taxon>
        <taxon>Vertebrata</taxon>
        <taxon>Euteleostomi</taxon>
        <taxon>Actinopterygii</taxon>
        <taxon>Neopterygii</taxon>
        <taxon>Teleostei</taxon>
        <taxon>Neoteleostei</taxon>
        <taxon>Acanthomorphata</taxon>
        <taxon>Eupercaria</taxon>
        <taxon>Tetraodontiformes</taxon>
        <taxon>Tetradontoidea</taxon>
        <taxon>Tetraodontidae</taxon>
        <taxon>Tetraodon</taxon>
    </lineage>
</organism>
<reference evidence="2" key="2">
    <citation type="submission" date="2004-02" db="EMBL/GenBank/DDBJ databases">
        <authorList>
            <consortium name="Genoscope"/>
            <consortium name="Whitehead Institute Centre for Genome Research"/>
        </authorList>
    </citation>
    <scope>NUCLEOTIDE SEQUENCE</scope>
</reference>
<feature type="compositionally biased region" description="Low complexity" evidence="1">
    <location>
        <begin position="51"/>
        <end position="61"/>
    </location>
</feature>
<feature type="region of interest" description="Disordered" evidence="1">
    <location>
        <begin position="189"/>
        <end position="212"/>
    </location>
</feature>
<feature type="region of interest" description="Disordered" evidence="1">
    <location>
        <begin position="1"/>
        <end position="24"/>
    </location>
</feature>
<feature type="region of interest" description="Disordered" evidence="1">
    <location>
        <begin position="39"/>
        <end position="64"/>
    </location>
</feature>
<feature type="region of interest" description="Disordered" evidence="1">
    <location>
        <begin position="225"/>
        <end position="251"/>
    </location>
</feature>
<sequence>MSPSCNRPVDGSLPPSPAEQRRSQRLSWGSLLQKLGELKGNNQRAAAGRLSSSSSQTGESSPDPNRTFVLGFIHSTTSTAHKIRAFIFKSCFVRFRLCCRHVPAGVRELFLVLPPGGDPGSRGRPAHQPEPAGGVLQPGLLQTPLPRPPAPQHQPGAAASGLQRALRPQGGSGRPVVWTGGTQYCLSLPDSNTSGAHPRSSAPSRSDPGSEAGCQRIVAEGSEALQGQRFPPGSDQARQQSEAEHQLQGNQEETVQLRGAAHRGVLLSQHPWAPTGPTVGPLRAKLRHL</sequence>
<reference evidence="2" key="1">
    <citation type="journal article" date="2004" name="Nature">
        <title>Genome duplication in the teleost fish Tetraodon nigroviridis reveals the early vertebrate proto-karyotype.</title>
        <authorList>
            <person name="Jaillon O."/>
            <person name="Aury J.-M."/>
            <person name="Brunet F."/>
            <person name="Petit J.-L."/>
            <person name="Stange-Thomann N."/>
            <person name="Mauceli E."/>
            <person name="Bouneau L."/>
            <person name="Fischer C."/>
            <person name="Ozouf-Costaz C."/>
            <person name="Bernot A."/>
            <person name="Nicaud S."/>
            <person name="Jaffe D."/>
            <person name="Fisher S."/>
            <person name="Lutfalla G."/>
            <person name="Dossat C."/>
            <person name="Segurens B."/>
            <person name="Dasilva C."/>
            <person name="Salanoubat M."/>
            <person name="Levy M."/>
            <person name="Boudet N."/>
            <person name="Castellano S."/>
            <person name="Anthouard V."/>
            <person name="Jubin C."/>
            <person name="Castelli V."/>
            <person name="Katinka M."/>
            <person name="Vacherie B."/>
            <person name="Biemont C."/>
            <person name="Skalli Z."/>
            <person name="Cattolico L."/>
            <person name="Poulain J."/>
            <person name="De Berardinis V."/>
            <person name="Cruaud C."/>
            <person name="Duprat S."/>
            <person name="Brottier P."/>
            <person name="Coutanceau J.-P."/>
            <person name="Gouzy J."/>
            <person name="Parra G."/>
            <person name="Lardier G."/>
            <person name="Chapple C."/>
            <person name="McKernan K.J."/>
            <person name="McEwan P."/>
            <person name="Bosak S."/>
            <person name="Kellis M."/>
            <person name="Volff J.-N."/>
            <person name="Guigo R."/>
            <person name="Zody M.C."/>
            <person name="Mesirov J."/>
            <person name="Lindblad-Toh K."/>
            <person name="Birren B."/>
            <person name="Nusbaum C."/>
            <person name="Kahn D."/>
            <person name="Robinson-Rechavi M."/>
            <person name="Laudet V."/>
            <person name="Schachter V."/>
            <person name="Quetier F."/>
            <person name="Saurin W."/>
            <person name="Scarpelli C."/>
            <person name="Wincker P."/>
            <person name="Lander E.S."/>
            <person name="Weissenbach J."/>
            <person name="Roest Crollius H."/>
        </authorList>
    </citation>
    <scope>NUCLEOTIDE SEQUENCE [LARGE SCALE GENOMIC DNA]</scope>
</reference>
<protein>
    <submittedName>
        <fullName evidence="2">(spotted green pufferfish) hypothetical protein</fullName>
    </submittedName>
</protein>
<dbReference type="AlphaFoldDB" id="Q4SL33"/>
<evidence type="ECO:0000256" key="1">
    <source>
        <dbReference type="SAM" id="MobiDB-lite"/>
    </source>
</evidence>
<accession>Q4SL33</accession>
<comment type="caution">
    <text evidence="2">The sequence shown here is derived from an EMBL/GenBank/DDBJ whole genome shotgun (WGS) entry which is preliminary data.</text>
</comment>
<name>Q4SL33_TETNG</name>
<dbReference type="EMBL" id="CAAE01014563">
    <property type="protein sequence ID" value="CAF98649.1"/>
    <property type="molecule type" value="Genomic_DNA"/>
</dbReference>